<keyword evidence="5" id="KW-1185">Reference proteome</keyword>
<protein>
    <submittedName>
        <fullName evidence="4">DNA-binding transcriptional regulator, AcrR family</fullName>
    </submittedName>
</protein>
<dbReference type="InterPro" id="IPR036271">
    <property type="entry name" value="Tet_transcr_reg_TetR-rel_C_sf"/>
</dbReference>
<dbReference type="AlphaFoldDB" id="A0A1I5MER2"/>
<dbReference type="STRING" id="587909.SAMN05421810_101894"/>
<sequence length="200" mass="20808">MPRGVAIPAIRQQLFAAVDEVIVRVGPGRLSGRAVTSAAGVATGLLYAHFADLDDFLAAYAVDRSFVVSASAATLPERAGSGTVAGNLCDTVHATPLPTVLALTRLLVSRPELVDRVRAVLGDRAAGLDAIESAASEYLARERRLGRVTTSAEPEALATALVGVLHRLVLTAGTESDVHDRVRRTVTALVAGVTTATPHQ</sequence>
<feature type="domain" description="HTH tetR-type" evidence="3">
    <location>
        <begin position="8"/>
        <end position="68"/>
    </location>
</feature>
<dbReference type="InterPro" id="IPR001647">
    <property type="entry name" value="HTH_TetR"/>
</dbReference>
<dbReference type="Gene3D" id="1.10.357.10">
    <property type="entry name" value="Tetracycline Repressor, domain 2"/>
    <property type="match status" value="1"/>
</dbReference>
<dbReference type="PROSITE" id="PS50977">
    <property type="entry name" value="HTH_TETR_2"/>
    <property type="match status" value="1"/>
</dbReference>
<keyword evidence="1 2" id="KW-0238">DNA-binding</keyword>
<evidence type="ECO:0000313" key="4">
    <source>
        <dbReference type="EMBL" id="SFP08013.1"/>
    </source>
</evidence>
<accession>A0A1I5MER2</accession>
<dbReference type="InterPro" id="IPR009057">
    <property type="entry name" value="Homeodomain-like_sf"/>
</dbReference>
<evidence type="ECO:0000256" key="2">
    <source>
        <dbReference type="PROSITE-ProRule" id="PRU00335"/>
    </source>
</evidence>
<gene>
    <name evidence="4" type="ORF">SAMN05421810_101894</name>
</gene>
<feature type="DNA-binding region" description="H-T-H motif" evidence="2">
    <location>
        <begin position="31"/>
        <end position="50"/>
    </location>
</feature>
<evidence type="ECO:0000313" key="5">
    <source>
        <dbReference type="Proteomes" id="UP000198727"/>
    </source>
</evidence>
<organism evidence="4 5">
    <name type="scientific">Amycolatopsis arida</name>
    <dbReference type="NCBI Taxonomy" id="587909"/>
    <lineage>
        <taxon>Bacteria</taxon>
        <taxon>Bacillati</taxon>
        <taxon>Actinomycetota</taxon>
        <taxon>Actinomycetes</taxon>
        <taxon>Pseudonocardiales</taxon>
        <taxon>Pseudonocardiaceae</taxon>
        <taxon>Amycolatopsis</taxon>
    </lineage>
</organism>
<name>A0A1I5MER2_9PSEU</name>
<evidence type="ECO:0000256" key="1">
    <source>
        <dbReference type="ARBA" id="ARBA00023125"/>
    </source>
</evidence>
<dbReference type="SUPFAM" id="SSF48498">
    <property type="entry name" value="Tetracyclin repressor-like, C-terminal domain"/>
    <property type="match status" value="1"/>
</dbReference>
<proteinExistence type="predicted"/>
<evidence type="ECO:0000259" key="3">
    <source>
        <dbReference type="PROSITE" id="PS50977"/>
    </source>
</evidence>
<dbReference type="GO" id="GO:0003677">
    <property type="term" value="F:DNA binding"/>
    <property type="evidence" value="ECO:0007669"/>
    <property type="project" value="UniProtKB-UniRule"/>
</dbReference>
<dbReference type="OrthoDB" id="5068503at2"/>
<dbReference type="EMBL" id="FOWW01000001">
    <property type="protein sequence ID" value="SFP08013.1"/>
    <property type="molecule type" value="Genomic_DNA"/>
</dbReference>
<reference evidence="5" key="1">
    <citation type="submission" date="2016-10" db="EMBL/GenBank/DDBJ databases">
        <authorList>
            <person name="Varghese N."/>
            <person name="Submissions S."/>
        </authorList>
    </citation>
    <scope>NUCLEOTIDE SEQUENCE [LARGE SCALE GENOMIC DNA]</scope>
    <source>
        <strain evidence="5">CGMCC 4.5579</strain>
    </source>
</reference>
<dbReference type="SUPFAM" id="SSF46689">
    <property type="entry name" value="Homeodomain-like"/>
    <property type="match status" value="1"/>
</dbReference>
<dbReference type="Proteomes" id="UP000198727">
    <property type="component" value="Unassembled WGS sequence"/>
</dbReference>
<dbReference type="RefSeq" id="WP_092528145.1">
    <property type="nucleotide sequence ID" value="NZ_FOWW01000001.1"/>
</dbReference>